<proteinExistence type="predicted"/>
<dbReference type="EMBL" id="PFET01000006">
    <property type="protein sequence ID" value="PJE76039.1"/>
    <property type="molecule type" value="Genomic_DNA"/>
</dbReference>
<protein>
    <submittedName>
        <fullName evidence="1">Uncharacterized protein</fullName>
    </submittedName>
</protein>
<dbReference type="Proteomes" id="UP000231152">
    <property type="component" value="Unassembled WGS sequence"/>
</dbReference>
<name>A0A2M8LF34_9BACT</name>
<dbReference type="AlphaFoldDB" id="A0A2M8LF34"/>
<accession>A0A2M8LF34</accession>
<organism evidence="1 2">
    <name type="scientific">Candidatus Uhrbacteria bacterium CG10_big_fil_rev_8_21_14_0_10_48_11</name>
    <dbReference type="NCBI Taxonomy" id="1975037"/>
    <lineage>
        <taxon>Bacteria</taxon>
        <taxon>Candidatus Uhriibacteriota</taxon>
    </lineage>
</organism>
<evidence type="ECO:0000313" key="2">
    <source>
        <dbReference type="Proteomes" id="UP000231152"/>
    </source>
</evidence>
<comment type="caution">
    <text evidence="1">The sequence shown here is derived from an EMBL/GenBank/DDBJ whole genome shotgun (WGS) entry which is preliminary data.</text>
</comment>
<gene>
    <name evidence="1" type="ORF">COV04_01700</name>
</gene>
<sequence length="132" mass="15384">MSERSMETSQTEAEPRSSEFVQNLQEFVAATRRDRNSKFPRRKKEELGNAIMAAAKNLEYAIQEIRQSNFPKKRRDNVSDELQGVLKRYSDTLDEGVDKAIAEKYLDVFLRSLDMAVAFLEGKEYRANRNDW</sequence>
<evidence type="ECO:0000313" key="1">
    <source>
        <dbReference type="EMBL" id="PJE76039.1"/>
    </source>
</evidence>
<reference evidence="1 2" key="1">
    <citation type="submission" date="2017-09" db="EMBL/GenBank/DDBJ databases">
        <title>Depth-based differentiation of microbial function through sediment-hosted aquifers and enrichment of novel symbionts in the deep terrestrial subsurface.</title>
        <authorList>
            <person name="Probst A.J."/>
            <person name="Ladd B."/>
            <person name="Jarett J.K."/>
            <person name="Geller-Mcgrath D.E."/>
            <person name="Sieber C.M."/>
            <person name="Emerson J.B."/>
            <person name="Anantharaman K."/>
            <person name="Thomas B.C."/>
            <person name="Malmstrom R."/>
            <person name="Stieglmeier M."/>
            <person name="Klingl A."/>
            <person name="Woyke T."/>
            <person name="Ryan C.M."/>
            <person name="Banfield J.F."/>
        </authorList>
    </citation>
    <scope>NUCLEOTIDE SEQUENCE [LARGE SCALE GENOMIC DNA]</scope>
    <source>
        <strain evidence="1">CG10_big_fil_rev_8_21_14_0_10_48_11</strain>
    </source>
</reference>